<feature type="compositionally biased region" description="Basic and acidic residues" evidence="1">
    <location>
        <begin position="216"/>
        <end position="226"/>
    </location>
</feature>
<feature type="compositionally biased region" description="Low complexity" evidence="1">
    <location>
        <begin position="1"/>
        <end position="23"/>
    </location>
</feature>
<sequence length="264" mass="27996">MSDSSSGGSELSTSPSSIASSRTSLDEGEGEEKGSGKPAAGHGSSLWTSLTSVASNLTISVSKAWSTNVATYSGEETPVGGESRLTRAMKAYHISKARDPSDLPEWLFDERERGVRSYQTSSKAAPAIEERAPEPKAAELARSRTTRQRDDSPPRIARGPTLADRRAMGGVTGGGSEEHITKSMARLRALRDAKRNAKVRFHGNDDGDEEGGDEAPFSRDSRDEARAPVAAPAPAPFPTRVPAAPAPFPACPVELEPRSRGSPR</sequence>
<evidence type="ECO:0000313" key="3">
    <source>
        <dbReference type="Proteomes" id="UP001215151"/>
    </source>
</evidence>
<comment type="caution">
    <text evidence="2">The sequence shown here is derived from an EMBL/GenBank/DDBJ whole genome shotgun (WGS) entry which is preliminary data.</text>
</comment>
<feature type="region of interest" description="Disordered" evidence="1">
    <location>
        <begin position="113"/>
        <end position="264"/>
    </location>
</feature>
<organism evidence="2 3">
    <name type="scientific">Trametes cubensis</name>
    <dbReference type="NCBI Taxonomy" id="1111947"/>
    <lineage>
        <taxon>Eukaryota</taxon>
        <taxon>Fungi</taxon>
        <taxon>Dikarya</taxon>
        <taxon>Basidiomycota</taxon>
        <taxon>Agaricomycotina</taxon>
        <taxon>Agaricomycetes</taxon>
        <taxon>Polyporales</taxon>
        <taxon>Polyporaceae</taxon>
        <taxon>Trametes</taxon>
    </lineage>
</organism>
<gene>
    <name evidence="2" type="ORF">ONZ51_g4426</name>
</gene>
<feature type="compositionally biased region" description="Basic and acidic residues" evidence="1">
    <location>
        <begin position="255"/>
        <end position="264"/>
    </location>
</feature>
<evidence type="ECO:0000256" key="1">
    <source>
        <dbReference type="SAM" id="MobiDB-lite"/>
    </source>
</evidence>
<keyword evidence="3" id="KW-1185">Reference proteome</keyword>
<dbReference type="Proteomes" id="UP001215151">
    <property type="component" value="Unassembled WGS sequence"/>
</dbReference>
<evidence type="ECO:0000313" key="2">
    <source>
        <dbReference type="EMBL" id="KAJ8487031.1"/>
    </source>
</evidence>
<protein>
    <submittedName>
        <fullName evidence="2">Uncharacterized protein</fullName>
    </submittedName>
</protein>
<feature type="compositionally biased region" description="Basic and acidic residues" evidence="1">
    <location>
        <begin position="128"/>
        <end position="153"/>
    </location>
</feature>
<name>A0AAD7TWB4_9APHY</name>
<reference evidence="2" key="1">
    <citation type="submission" date="2022-11" db="EMBL/GenBank/DDBJ databases">
        <title>Genome Sequence of Cubamyces cubensis.</title>
        <authorList>
            <person name="Buettner E."/>
        </authorList>
    </citation>
    <scope>NUCLEOTIDE SEQUENCE</scope>
    <source>
        <strain evidence="2">MPL-01</strain>
    </source>
</reference>
<proteinExistence type="predicted"/>
<feature type="region of interest" description="Disordered" evidence="1">
    <location>
        <begin position="1"/>
        <end position="45"/>
    </location>
</feature>
<dbReference type="EMBL" id="JAPEVG010000086">
    <property type="protein sequence ID" value="KAJ8487031.1"/>
    <property type="molecule type" value="Genomic_DNA"/>
</dbReference>
<dbReference type="AlphaFoldDB" id="A0AAD7TWB4"/>
<accession>A0AAD7TWB4</accession>
<feature type="compositionally biased region" description="Pro residues" evidence="1">
    <location>
        <begin position="231"/>
        <end position="250"/>
    </location>
</feature>